<dbReference type="PIRSF" id="PIRSF031900">
    <property type="entry name" value="UCP031900"/>
    <property type="match status" value="1"/>
</dbReference>
<dbReference type="InterPro" id="IPR014567">
    <property type="entry name" value="UCP031900"/>
</dbReference>
<dbReference type="InterPro" id="IPR027372">
    <property type="entry name" value="Phytase-like_dom"/>
</dbReference>
<comment type="caution">
    <text evidence="2">The sequence shown here is derived from an EMBL/GenBank/DDBJ whole genome shotgun (WGS) entry which is preliminary data.</text>
</comment>
<proteinExistence type="predicted"/>
<evidence type="ECO:0000313" key="2">
    <source>
        <dbReference type="EMBL" id="PZO79162.1"/>
    </source>
</evidence>
<dbReference type="AlphaFoldDB" id="A0A2W4ZEU2"/>
<dbReference type="Proteomes" id="UP000248614">
    <property type="component" value="Unassembled WGS sequence"/>
</dbReference>
<accession>A0A2W4ZEU2</accession>
<evidence type="ECO:0000313" key="3">
    <source>
        <dbReference type="Proteomes" id="UP000248614"/>
    </source>
</evidence>
<name>A0A2W4ZEU2_9SPHN</name>
<dbReference type="Pfam" id="PF13449">
    <property type="entry name" value="Phytase-like"/>
    <property type="match status" value="1"/>
</dbReference>
<protein>
    <recommendedName>
        <fullName evidence="1">Phytase-like domain-containing protein</fullName>
    </recommendedName>
</protein>
<reference evidence="2 3" key="1">
    <citation type="submission" date="2017-08" db="EMBL/GenBank/DDBJ databases">
        <title>Infants hospitalized years apart are colonized by the same room-sourced microbial strains.</title>
        <authorList>
            <person name="Brooks B."/>
            <person name="Olm M.R."/>
            <person name="Firek B.A."/>
            <person name="Baker R."/>
            <person name="Thomas B.C."/>
            <person name="Morowitz M.J."/>
            <person name="Banfield J.F."/>
        </authorList>
    </citation>
    <scope>NUCLEOTIDE SEQUENCE [LARGE SCALE GENOMIC DNA]</scope>
    <source>
        <strain evidence="2">S2_018_000_R3_110</strain>
    </source>
</reference>
<sequence length="324" mass="35669">MRVLFVILAVLLIVPGWSGAERLPLLQQGRQQVTAIPVNLFAKDPARKRLGALTYLGGVELRSADPVFGGFSSMRVRGDRFTMLSDGGGIVRFTMGPDWQVRGATARELPGGPGTGWQKRDRDSESMAVLPGGDILVGFERANALWRYDHALRRVIGWRAPRAMRKWSANSGPEAMATMPDGSVVVFSESNAKRGAKGFAAIRLLGNPIDPATPWYRFRYVAPPQFAVTDAITLPDGRMLVLVRRFGLPQLFTARLQLVEAGAIRPGAIVTGRTIAAFEGEAIHDNFEALALTREKGRDVVWIASDDNQAFWQRSLLLKFRLES</sequence>
<evidence type="ECO:0000259" key="1">
    <source>
        <dbReference type="Pfam" id="PF13449"/>
    </source>
</evidence>
<feature type="domain" description="Phytase-like" evidence="1">
    <location>
        <begin position="68"/>
        <end position="308"/>
    </location>
</feature>
<gene>
    <name evidence="2" type="ORF">DI632_04890</name>
</gene>
<dbReference type="SUPFAM" id="SSF63829">
    <property type="entry name" value="Calcium-dependent phosphotriesterase"/>
    <property type="match status" value="1"/>
</dbReference>
<organism evidence="2 3">
    <name type="scientific">Sphingomonas hengshuiensis</name>
    <dbReference type="NCBI Taxonomy" id="1609977"/>
    <lineage>
        <taxon>Bacteria</taxon>
        <taxon>Pseudomonadati</taxon>
        <taxon>Pseudomonadota</taxon>
        <taxon>Alphaproteobacteria</taxon>
        <taxon>Sphingomonadales</taxon>
        <taxon>Sphingomonadaceae</taxon>
        <taxon>Sphingomonas</taxon>
    </lineage>
</organism>
<dbReference type="EMBL" id="QFNF01000008">
    <property type="protein sequence ID" value="PZO79162.1"/>
    <property type="molecule type" value="Genomic_DNA"/>
</dbReference>